<dbReference type="InterPro" id="IPR004378">
    <property type="entry name" value="F420H2_quin_Rdtase"/>
</dbReference>
<dbReference type="Gene3D" id="2.30.110.10">
    <property type="entry name" value="Electron Transport, Fmn-binding Protein, Chain A"/>
    <property type="match status" value="1"/>
</dbReference>
<dbReference type="AlphaFoldDB" id="A0A4R7W3N3"/>
<comment type="caution">
    <text evidence="3">The sequence shown here is derived from an EMBL/GenBank/DDBJ whole genome shotgun (WGS) entry which is preliminary data.</text>
</comment>
<evidence type="ECO:0000313" key="4">
    <source>
        <dbReference type="Proteomes" id="UP000294927"/>
    </source>
</evidence>
<proteinExistence type="inferred from homology"/>
<dbReference type="GO" id="GO:0016491">
    <property type="term" value="F:oxidoreductase activity"/>
    <property type="evidence" value="ECO:0007669"/>
    <property type="project" value="InterPro"/>
</dbReference>
<name>A0A4R7W3N3_9PSEU</name>
<comment type="similarity">
    <text evidence="1">Belongs to the F420H(2)-dependent quinone reductase family.</text>
</comment>
<gene>
    <name evidence="3" type="ORF">CLV71_101134</name>
</gene>
<accession>A0A4R7W3N3</accession>
<dbReference type="NCBIfam" id="TIGR00026">
    <property type="entry name" value="hi_GC_TIGR00026"/>
    <property type="match status" value="1"/>
</dbReference>
<protein>
    <submittedName>
        <fullName evidence="3">Deazaflavin-dependent oxidoreductase (Nitroreductase family)</fullName>
    </submittedName>
</protein>
<dbReference type="PANTHER" id="PTHR39428">
    <property type="entry name" value="F420H(2)-DEPENDENT QUINONE REDUCTASE RV1261C"/>
    <property type="match status" value="1"/>
</dbReference>
<evidence type="ECO:0000256" key="1">
    <source>
        <dbReference type="ARBA" id="ARBA00008710"/>
    </source>
</evidence>
<evidence type="ECO:0000256" key="2">
    <source>
        <dbReference type="ARBA" id="ARBA00049106"/>
    </source>
</evidence>
<keyword evidence="4" id="KW-1185">Reference proteome</keyword>
<sequence>MRPQWNEGRQVNPLTKVAHWLGRHPRSMKLAPVIIPVDRVLHRVSRGRLSLVGLAGMPSLRLVTTGRRTGLARASDLVYTPYGDDYVVIGSGWGRPAHPAWTANLTADPHATIIVRGRTLPVVARRVDDAAERAEIWALAVRNWPGYEMERRIAGGREFRFFVLTTA</sequence>
<organism evidence="3 4">
    <name type="scientific">Actinophytocola oryzae</name>
    <dbReference type="NCBI Taxonomy" id="502181"/>
    <lineage>
        <taxon>Bacteria</taxon>
        <taxon>Bacillati</taxon>
        <taxon>Actinomycetota</taxon>
        <taxon>Actinomycetes</taxon>
        <taxon>Pseudonocardiales</taxon>
        <taxon>Pseudonocardiaceae</taxon>
    </lineage>
</organism>
<dbReference type="EMBL" id="SOCP01000001">
    <property type="protein sequence ID" value="TDV57263.1"/>
    <property type="molecule type" value="Genomic_DNA"/>
</dbReference>
<dbReference type="SUPFAM" id="SSF50475">
    <property type="entry name" value="FMN-binding split barrel"/>
    <property type="match status" value="1"/>
</dbReference>
<dbReference type="GO" id="GO:0005886">
    <property type="term" value="C:plasma membrane"/>
    <property type="evidence" value="ECO:0007669"/>
    <property type="project" value="TreeGrafter"/>
</dbReference>
<evidence type="ECO:0000313" key="3">
    <source>
        <dbReference type="EMBL" id="TDV57263.1"/>
    </source>
</evidence>
<comment type="catalytic activity">
    <reaction evidence="2">
        <text>oxidized coenzyme F420-(gamma-L-Glu)(n) + a quinol + H(+) = reduced coenzyme F420-(gamma-L-Glu)(n) + a quinone</text>
        <dbReference type="Rhea" id="RHEA:39663"/>
        <dbReference type="Rhea" id="RHEA-COMP:12939"/>
        <dbReference type="Rhea" id="RHEA-COMP:14378"/>
        <dbReference type="ChEBI" id="CHEBI:15378"/>
        <dbReference type="ChEBI" id="CHEBI:24646"/>
        <dbReference type="ChEBI" id="CHEBI:132124"/>
        <dbReference type="ChEBI" id="CHEBI:133980"/>
        <dbReference type="ChEBI" id="CHEBI:139511"/>
    </reaction>
</comment>
<dbReference type="GO" id="GO:0070967">
    <property type="term" value="F:coenzyme F420 binding"/>
    <property type="evidence" value="ECO:0007669"/>
    <property type="project" value="TreeGrafter"/>
</dbReference>
<dbReference type="Proteomes" id="UP000294927">
    <property type="component" value="Unassembled WGS sequence"/>
</dbReference>
<dbReference type="RefSeq" id="WP_243866121.1">
    <property type="nucleotide sequence ID" value="NZ_SOCP01000001.1"/>
</dbReference>
<reference evidence="3 4" key="1">
    <citation type="submission" date="2019-03" db="EMBL/GenBank/DDBJ databases">
        <title>Genomic Encyclopedia of Archaeal and Bacterial Type Strains, Phase II (KMG-II): from individual species to whole genera.</title>
        <authorList>
            <person name="Goeker M."/>
        </authorList>
    </citation>
    <scope>NUCLEOTIDE SEQUENCE [LARGE SCALE GENOMIC DNA]</scope>
    <source>
        <strain evidence="3 4">DSM 45499</strain>
    </source>
</reference>
<dbReference type="Pfam" id="PF04075">
    <property type="entry name" value="F420H2_quin_red"/>
    <property type="match status" value="1"/>
</dbReference>
<dbReference type="PANTHER" id="PTHR39428:SF1">
    <property type="entry name" value="F420H(2)-DEPENDENT QUINONE REDUCTASE RV1261C"/>
    <property type="match status" value="1"/>
</dbReference>
<dbReference type="InterPro" id="IPR012349">
    <property type="entry name" value="Split_barrel_FMN-bd"/>
</dbReference>